<feature type="compositionally biased region" description="Polar residues" evidence="2">
    <location>
        <begin position="122"/>
        <end position="141"/>
    </location>
</feature>
<dbReference type="Proteomes" id="UP000277204">
    <property type="component" value="Unassembled WGS sequence"/>
</dbReference>
<dbReference type="EMBL" id="UZAI01002456">
    <property type="protein sequence ID" value="VDO71760.1"/>
    <property type="molecule type" value="Genomic_DNA"/>
</dbReference>
<evidence type="ECO:0000256" key="2">
    <source>
        <dbReference type="SAM" id="MobiDB-lite"/>
    </source>
</evidence>
<organism evidence="3 4">
    <name type="scientific">Schistosoma margrebowiei</name>
    <dbReference type="NCBI Taxonomy" id="48269"/>
    <lineage>
        <taxon>Eukaryota</taxon>
        <taxon>Metazoa</taxon>
        <taxon>Spiralia</taxon>
        <taxon>Lophotrochozoa</taxon>
        <taxon>Platyhelminthes</taxon>
        <taxon>Trematoda</taxon>
        <taxon>Digenea</taxon>
        <taxon>Strigeidida</taxon>
        <taxon>Schistosomatoidea</taxon>
        <taxon>Schistosomatidae</taxon>
        <taxon>Schistosoma</taxon>
    </lineage>
</organism>
<keyword evidence="1" id="KW-0175">Coiled coil</keyword>
<feature type="coiled-coil region" evidence="1">
    <location>
        <begin position="76"/>
        <end position="114"/>
    </location>
</feature>
<reference evidence="3 4" key="1">
    <citation type="submission" date="2018-11" db="EMBL/GenBank/DDBJ databases">
        <authorList>
            <consortium name="Pathogen Informatics"/>
        </authorList>
    </citation>
    <scope>NUCLEOTIDE SEQUENCE [LARGE SCALE GENOMIC DNA]</scope>
    <source>
        <strain evidence="3 4">Zambia</strain>
    </source>
</reference>
<gene>
    <name evidence="3" type="ORF">SMRZ_LOCUS6546</name>
</gene>
<dbReference type="STRING" id="48269.A0A183LRX1"/>
<keyword evidence="4" id="KW-1185">Reference proteome</keyword>
<name>A0A183LRX1_9TREM</name>
<accession>A0A183LRX1</accession>
<evidence type="ECO:0000256" key="1">
    <source>
        <dbReference type="SAM" id="Coils"/>
    </source>
</evidence>
<protein>
    <submittedName>
        <fullName evidence="3">Uncharacterized protein</fullName>
    </submittedName>
</protein>
<proteinExistence type="predicted"/>
<evidence type="ECO:0000313" key="4">
    <source>
        <dbReference type="Proteomes" id="UP000277204"/>
    </source>
</evidence>
<dbReference type="AlphaFoldDB" id="A0A183LRX1"/>
<feature type="region of interest" description="Disordered" evidence="2">
    <location>
        <begin position="121"/>
        <end position="148"/>
    </location>
</feature>
<evidence type="ECO:0000313" key="3">
    <source>
        <dbReference type="EMBL" id="VDO71760.1"/>
    </source>
</evidence>
<sequence>MKINHLEQSARFGGNNNNSNSNKDGYSTLDLLSGSAVGPVAELAQLAATPWSQLLDTNRARQRELLSECERHKIAIDQVDTHLAKTKMNLSQLENQISQELNQLLNELEGYNQHRRLLLKSAGSSSSQPRPRTTINNSSEVASDGVAV</sequence>